<accession>A0A834XFU9</accession>
<gene>
    <name evidence="1" type="ORF">G2W53_001252</name>
</gene>
<evidence type="ECO:0000313" key="2">
    <source>
        <dbReference type="Proteomes" id="UP000634136"/>
    </source>
</evidence>
<proteinExistence type="predicted"/>
<evidence type="ECO:0000313" key="1">
    <source>
        <dbReference type="EMBL" id="KAF7844347.1"/>
    </source>
</evidence>
<dbReference type="EMBL" id="JAAIUW010000001">
    <property type="protein sequence ID" value="KAF7844347.1"/>
    <property type="molecule type" value="Genomic_DNA"/>
</dbReference>
<dbReference type="Proteomes" id="UP000634136">
    <property type="component" value="Unassembled WGS sequence"/>
</dbReference>
<comment type="caution">
    <text evidence="1">The sequence shown here is derived from an EMBL/GenBank/DDBJ whole genome shotgun (WGS) entry which is preliminary data.</text>
</comment>
<sequence>MPPIITVNLCFAGNFFYLRP</sequence>
<dbReference type="AlphaFoldDB" id="A0A834XFU9"/>
<keyword evidence="2" id="KW-1185">Reference proteome</keyword>
<reference evidence="1" key="1">
    <citation type="submission" date="2020-09" db="EMBL/GenBank/DDBJ databases">
        <title>Genome-Enabled Discovery of Anthraquinone Biosynthesis in Senna tora.</title>
        <authorList>
            <person name="Kang S.-H."/>
            <person name="Pandey R.P."/>
            <person name="Lee C.-M."/>
            <person name="Sim J.-S."/>
            <person name="Jeong J.-T."/>
            <person name="Choi B.-S."/>
            <person name="Jung M."/>
            <person name="Ginzburg D."/>
            <person name="Zhao K."/>
            <person name="Won S.Y."/>
            <person name="Oh T.-J."/>
            <person name="Yu Y."/>
            <person name="Kim N.-H."/>
            <person name="Lee O.R."/>
            <person name="Lee T.-H."/>
            <person name="Bashyal P."/>
            <person name="Kim T.-S."/>
            <person name="Lee W.-H."/>
            <person name="Kawkins C."/>
            <person name="Kim C.-K."/>
            <person name="Kim J.S."/>
            <person name="Ahn B.O."/>
            <person name="Rhee S.Y."/>
            <person name="Sohng J.K."/>
        </authorList>
    </citation>
    <scope>NUCLEOTIDE SEQUENCE</scope>
    <source>
        <tissue evidence="1">Leaf</tissue>
    </source>
</reference>
<name>A0A834XFU9_9FABA</name>
<organism evidence="1 2">
    <name type="scientific">Senna tora</name>
    <dbReference type="NCBI Taxonomy" id="362788"/>
    <lineage>
        <taxon>Eukaryota</taxon>
        <taxon>Viridiplantae</taxon>
        <taxon>Streptophyta</taxon>
        <taxon>Embryophyta</taxon>
        <taxon>Tracheophyta</taxon>
        <taxon>Spermatophyta</taxon>
        <taxon>Magnoliopsida</taxon>
        <taxon>eudicotyledons</taxon>
        <taxon>Gunneridae</taxon>
        <taxon>Pentapetalae</taxon>
        <taxon>rosids</taxon>
        <taxon>fabids</taxon>
        <taxon>Fabales</taxon>
        <taxon>Fabaceae</taxon>
        <taxon>Caesalpinioideae</taxon>
        <taxon>Cassia clade</taxon>
        <taxon>Senna</taxon>
    </lineage>
</organism>
<protein>
    <submittedName>
        <fullName evidence="1">Uncharacterized protein</fullName>
    </submittedName>
</protein>